<accession>A0A6N3DG25</accession>
<reference evidence="3" key="1">
    <citation type="submission" date="2019-11" db="EMBL/GenBank/DDBJ databases">
        <authorList>
            <person name="Feng L."/>
        </authorList>
    </citation>
    <scope>NUCLEOTIDE SEQUENCE</scope>
    <source>
        <strain evidence="3">PclaraLFYP37</strain>
    </source>
</reference>
<dbReference type="EMBL" id="CACRUT010000015">
    <property type="protein sequence ID" value="VYU25711.1"/>
    <property type="molecule type" value="Genomic_DNA"/>
</dbReference>
<sequence length="271" mass="30798">MKHLKYILILALSSAMGTLQAQDLKELMKENRENRKANYAKWGPTSDHNGMGYVVRAGFVLGGTTPLPLPKEIRKINEFAPKGGFSLGIDGYKYFNTKWGLSAGLRFFMQGMRTGAEVKNYNMAIVMGEDVVEGRFTGTDITETRMTGFTIPVTATYRVGARWTFNLGPYVSYWIYRDFDGEVFDGYLREGSPVGQKITIGADNPASYDFSDDMRHFSWGMEFCADFRIKKHLNVFGLLDWGMNDVFKSDFETVTFSLFPLYATFGMAYYY</sequence>
<feature type="chain" id="PRO_5026760425" description="Outer membrane protein beta-barrel domain-containing protein" evidence="1">
    <location>
        <begin position="22"/>
        <end position="271"/>
    </location>
</feature>
<dbReference type="InterPro" id="IPR025665">
    <property type="entry name" value="Beta-barrel_OMP_2"/>
</dbReference>
<name>A0A6N3DG25_9BACT</name>
<evidence type="ECO:0000313" key="3">
    <source>
        <dbReference type="EMBL" id="VYU25711.1"/>
    </source>
</evidence>
<dbReference type="AlphaFoldDB" id="A0A6N3DG25"/>
<dbReference type="RefSeq" id="WP_412443041.1">
    <property type="nucleotide sequence ID" value="NZ_CACRUT010000015.1"/>
</dbReference>
<evidence type="ECO:0000259" key="2">
    <source>
        <dbReference type="Pfam" id="PF13568"/>
    </source>
</evidence>
<keyword evidence="1" id="KW-0732">Signal</keyword>
<protein>
    <recommendedName>
        <fullName evidence="2">Outer membrane protein beta-barrel domain-containing protein</fullName>
    </recommendedName>
</protein>
<gene>
    <name evidence="3" type="ORF">PCLFYP37_02327</name>
</gene>
<feature type="domain" description="Outer membrane protein beta-barrel" evidence="2">
    <location>
        <begin position="49"/>
        <end position="247"/>
    </location>
</feature>
<dbReference type="Pfam" id="PF13568">
    <property type="entry name" value="OMP_b-brl_2"/>
    <property type="match status" value="1"/>
</dbReference>
<organism evidence="3">
    <name type="scientific">Paraprevotella clara</name>
    <dbReference type="NCBI Taxonomy" id="454154"/>
    <lineage>
        <taxon>Bacteria</taxon>
        <taxon>Pseudomonadati</taxon>
        <taxon>Bacteroidota</taxon>
        <taxon>Bacteroidia</taxon>
        <taxon>Bacteroidales</taxon>
        <taxon>Prevotellaceae</taxon>
        <taxon>Paraprevotella</taxon>
    </lineage>
</organism>
<feature type="signal peptide" evidence="1">
    <location>
        <begin position="1"/>
        <end position="21"/>
    </location>
</feature>
<proteinExistence type="predicted"/>
<evidence type="ECO:0000256" key="1">
    <source>
        <dbReference type="SAM" id="SignalP"/>
    </source>
</evidence>